<accession>A0A1J1ISA9</accession>
<keyword evidence="2" id="KW-1185">Reference proteome</keyword>
<dbReference type="EMBL" id="CVRI01000059">
    <property type="protein sequence ID" value="CRL03125.1"/>
    <property type="molecule type" value="Genomic_DNA"/>
</dbReference>
<name>A0A1J1ISA9_9DIPT</name>
<evidence type="ECO:0000313" key="2">
    <source>
        <dbReference type="Proteomes" id="UP000183832"/>
    </source>
</evidence>
<sequence>MPEMRKVTTEKSLKPKAKLHIFHAFYTVEMVRGNEELSDGNFISNLFTPQEPKSKRTEVRETEIAQHSKPYLCRSRMKTSNLLLRCGLLRKLNVNL</sequence>
<dbReference type="AlphaFoldDB" id="A0A1J1ISA9"/>
<gene>
    <name evidence="1" type="ORF">CLUMA_CG016629</name>
</gene>
<dbReference type="Proteomes" id="UP000183832">
    <property type="component" value="Unassembled WGS sequence"/>
</dbReference>
<reference evidence="1 2" key="1">
    <citation type="submission" date="2015-04" db="EMBL/GenBank/DDBJ databases">
        <authorList>
            <person name="Syromyatnikov M.Y."/>
            <person name="Popov V.N."/>
        </authorList>
    </citation>
    <scope>NUCLEOTIDE SEQUENCE [LARGE SCALE GENOMIC DNA]</scope>
</reference>
<evidence type="ECO:0000313" key="1">
    <source>
        <dbReference type="EMBL" id="CRL03125.1"/>
    </source>
</evidence>
<proteinExistence type="predicted"/>
<protein>
    <submittedName>
        <fullName evidence="1">CLUMA_CG016629, isoform A</fullName>
    </submittedName>
</protein>
<organism evidence="1 2">
    <name type="scientific">Clunio marinus</name>
    <dbReference type="NCBI Taxonomy" id="568069"/>
    <lineage>
        <taxon>Eukaryota</taxon>
        <taxon>Metazoa</taxon>
        <taxon>Ecdysozoa</taxon>
        <taxon>Arthropoda</taxon>
        <taxon>Hexapoda</taxon>
        <taxon>Insecta</taxon>
        <taxon>Pterygota</taxon>
        <taxon>Neoptera</taxon>
        <taxon>Endopterygota</taxon>
        <taxon>Diptera</taxon>
        <taxon>Nematocera</taxon>
        <taxon>Chironomoidea</taxon>
        <taxon>Chironomidae</taxon>
        <taxon>Clunio</taxon>
    </lineage>
</organism>